<dbReference type="RefSeq" id="WP_190560836.1">
    <property type="nucleotide sequence ID" value="NZ_JACJQU010000006.1"/>
</dbReference>
<evidence type="ECO:0000313" key="1">
    <source>
        <dbReference type="EMBL" id="MBD2294456.1"/>
    </source>
</evidence>
<dbReference type="Proteomes" id="UP000662185">
    <property type="component" value="Unassembled WGS sequence"/>
</dbReference>
<name>A0A927A1S1_9NOST</name>
<accession>A0A927A1S1</accession>
<dbReference type="AlphaFoldDB" id="A0A927A1S1"/>
<comment type="caution">
    <text evidence="1">The sequence shown here is derived from an EMBL/GenBank/DDBJ whole genome shotgun (WGS) entry which is preliminary data.</text>
</comment>
<sequence length="105" mass="12060">MLNNQSITEMTLQDLESLIDRIVDQKINQINVAKNNMEKNIFASLTTDAAISLHEEILKDFHPLVQSNGIFKDDPLFDDFVEEMAKNRRELDAEMAAYESSLEEN</sequence>
<evidence type="ECO:0000313" key="2">
    <source>
        <dbReference type="Proteomes" id="UP000662185"/>
    </source>
</evidence>
<reference evidence="2" key="1">
    <citation type="journal article" date="2020" name="ISME J.">
        <title>Comparative genomics reveals insights into cyanobacterial evolution and habitat adaptation.</title>
        <authorList>
            <person name="Chen M.Y."/>
            <person name="Teng W.K."/>
            <person name="Zhao L."/>
            <person name="Hu C.X."/>
            <person name="Zhou Y.K."/>
            <person name="Han B.P."/>
            <person name="Song L.R."/>
            <person name="Shu W.S."/>
        </authorList>
    </citation>
    <scope>NUCLEOTIDE SEQUENCE [LARGE SCALE GENOMIC DNA]</scope>
    <source>
        <strain evidence="2">FACHB-251</strain>
    </source>
</reference>
<keyword evidence="2" id="KW-1185">Reference proteome</keyword>
<gene>
    <name evidence="1" type="ORF">H6G06_13460</name>
</gene>
<organism evidence="1 2">
    <name type="scientific">Anabaena sphaerica FACHB-251</name>
    <dbReference type="NCBI Taxonomy" id="2692883"/>
    <lineage>
        <taxon>Bacteria</taxon>
        <taxon>Bacillati</taxon>
        <taxon>Cyanobacteriota</taxon>
        <taxon>Cyanophyceae</taxon>
        <taxon>Nostocales</taxon>
        <taxon>Nostocaceae</taxon>
        <taxon>Anabaena</taxon>
    </lineage>
</organism>
<proteinExistence type="predicted"/>
<dbReference type="EMBL" id="JACJQU010000006">
    <property type="protein sequence ID" value="MBD2294456.1"/>
    <property type="molecule type" value="Genomic_DNA"/>
</dbReference>
<protein>
    <submittedName>
        <fullName evidence="1">Uncharacterized protein</fullName>
    </submittedName>
</protein>